<dbReference type="KEGG" id="tpep:A0127_05615"/>
<keyword evidence="1" id="KW-0812">Transmembrane</keyword>
<dbReference type="STRING" id="53952.A0127_05615"/>
<dbReference type="OrthoDB" id="101901at2157"/>
<name>A0A142CV79_9EURY</name>
<dbReference type="EMBL" id="CP014750">
    <property type="protein sequence ID" value="AMQ18681.1"/>
    <property type="molecule type" value="Genomic_DNA"/>
</dbReference>
<accession>A0A142CV79</accession>
<dbReference type="GeneID" id="27140004"/>
<evidence type="ECO:0000256" key="1">
    <source>
        <dbReference type="SAM" id="Phobius"/>
    </source>
</evidence>
<keyword evidence="1" id="KW-1133">Transmembrane helix</keyword>
<dbReference type="RefSeq" id="WP_062389025.1">
    <property type="nucleotide sequence ID" value="NZ_CP014750.1"/>
</dbReference>
<protein>
    <submittedName>
        <fullName evidence="2">Uncharacterized protein</fullName>
    </submittedName>
</protein>
<feature type="transmembrane region" description="Helical" evidence="1">
    <location>
        <begin position="64"/>
        <end position="87"/>
    </location>
</feature>
<dbReference type="AlphaFoldDB" id="A0A142CV79"/>
<sequence length="95" mass="10516">MDVLEPLEQLVEALEVFTRIITEMALPSAAFIAGIIMYAFVVYVKDKLANALGIEPSNIFYQQANILINGLYVFVVLMGAVSSVFALRHLKDLPI</sequence>
<feature type="transmembrane region" description="Helical" evidence="1">
    <location>
        <begin position="24"/>
        <end position="44"/>
    </location>
</feature>
<proteinExistence type="predicted"/>
<keyword evidence="1" id="KW-0472">Membrane</keyword>
<dbReference type="Proteomes" id="UP000073604">
    <property type="component" value="Chromosome"/>
</dbReference>
<evidence type="ECO:0000313" key="3">
    <source>
        <dbReference type="Proteomes" id="UP000073604"/>
    </source>
</evidence>
<reference evidence="3" key="1">
    <citation type="submission" date="2016-03" db="EMBL/GenBank/DDBJ databases">
        <authorList>
            <person name="Oger P.M."/>
        </authorList>
    </citation>
    <scope>NUCLEOTIDE SEQUENCE [LARGE SCALE GENOMIC DNA]</scope>
    <source>
        <strain evidence="3">OG-1</strain>
    </source>
</reference>
<evidence type="ECO:0000313" key="2">
    <source>
        <dbReference type="EMBL" id="AMQ18681.1"/>
    </source>
</evidence>
<keyword evidence="3" id="KW-1185">Reference proteome</keyword>
<organism evidence="2 3">
    <name type="scientific">Thermococcus peptonophilus</name>
    <dbReference type="NCBI Taxonomy" id="53952"/>
    <lineage>
        <taxon>Archaea</taxon>
        <taxon>Methanobacteriati</taxon>
        <taxon>Methanobacteriota</taxon>
        <taxon>Thermococci</taxon>
        <taxon>Thermococcales</taxon>
        <taxon>Thermococcaceae</taxon>
        <taxon>Thermococcus</taxon>
    </lineage>
</organism>
<gene>
    <name evidence="2" type="ORF">A0127_05615</name>
</gene>